<dbReference type="GO" id="GO:0015697">
    <property type="term" value="P:quaternary ammonium group transport"/>
    <property type="evidence" value="ECO:0007669"/>
    <property type="project" value="UniProtKB-ARBA"/>
</dbReference>
<evidence type="ECO:0000313" key="6">
    <source>
        <dbReference type="Proteomes" id="UP001155241"/>
    </source>
</evidence>
<feature type="domain" description="ABC transporter" evidence="4">
    <location>
        <begin position="2"/>
        <end position="238"/>
    </location>
</feature>
<evidence type="ECO:0000256" key="2">
    <source>
        <dbReference type="ARBA" id="ARBA00022741"/>
    </source>
</evidence>
<dbReference type="AlphaFoldDB" id="A0A9X2FEW8"/>
<sequence length="253" mass="27762">MIELQQVCKSFDGGSTFALRELNLKIDDGETLVLLGSSGCGKSTLLKMILRLLDPSEGTILVDGNPLSERDPIAWRRSIGYVFQAIGLFPHMSVERNVAMGLELTGVSKPERRARAHELLDLVHLPPHEYAARLPGELSGGQQQRVGVARALATEPDYLLMDEPFGALDALTRDSLQQEVLSLKRQLGKTIVFVTHDIFEALALGDRIAVLHQGNLEQVGTPAEVVGHSATPFVKELFGKPAEQLDSFREVFK</sequence>
<dbReference type="SMART" id="SM00382">
    <property type="entry name" value="AAA"/>
    <property type="match status" value="1"/>
</dbReference>
<dbReference type="SUPFAM" id="SSF52540">
    <property type="entry name" value="P-loop containing nucleoside triphosphate hydrolases"/>
    <property type="match status" value="1"/>
</dbReference>
<keyword evidence="2" id="KW-0547">Nucleotide-binding</keyword>
<name>A0A9X2FEW8_9BACT</name>
<dbReference type="PANTHER" id="PTHR42781:SF8">
    <property type="entry name" value="BICARBONATE TRANSPORT ATP-BINDING PROTEIN CMPC"/>
    <property type="match status" value="1"/>
</dbReference>
<dbReference type="Gene3D" id="3.40.50.300">
    <property type="entry name" value="P-loop containing nucleotide triphosphate hydrolases"/>
    <property type="match status" value="1"/>
</dbReference>
<dbReference type="PANTHER" id="PTHR42781">
    <property type="entry name" value="SPERMIDINE/PUTRESCINE IMPORT ATP-BINDING PROTEIN POTA"/>
    <property type="match status" value="1"/>
</dbReference>
<protein>
    <submittedName>
        <fullName evidence="5">ATP-binding cassette domain-containing protein</fullName>
    </submittedName>
</protein>
<dbReference type="PROSITE" id="PS00211">
    <property type="entry name" value="ABC_TRANSPORTER_1"/>
    <property type="match status" value="1"/>
</dbReference>
<proteinExistence type="predicted"/>
<keyword evidence="6" id="KW-1185">Reference proteome</keyword>
<comment type="caution">
    <text evidence="5">The sequence shown here is derived from an EMBL/GenBank/DDBJ whole genome shotgun (WGS) entry which is preliminary data.</text>
</comment>
<dbReference type="InterPro" id="IPR050093">
    <property type="entry name" value="ABC_SmlMolc_Importer"/>
</dbReference>
<dbReference type="PROSITE" id="PS50893">
    <property type="entry name" value="ABC_TRANSPORTER_2"/>
    <property type="match status" value="1"/>
</dbReference>
<evidence type="ECO:0000313" key="5">
    <source>
        <dbReference type="EMBL" id="MCO6047439.1"/>
    </source>
</evidence>
<gene>
    <name evidence="5" type="ORF">NG895_26345</name>
</gene>
<dbReference type="RefSeq" id="WP_252855549.1">
    <property type="nucleotide sequence ID" value="NZ_JAMXLR010000092.1"/>
</dbReference>
<dbReference type="GO" id="GO:0005524">
    <property type="term" value="F:ATP binding"/>
    <property type="evidence" value="ECO:0007669"/>
    <property type="project" value="UniProtKB-KW"/>
</dbReference>
<reference evidence="5" key="1">
    <citation type="submission" date="2022-06" db="EMBL/GenBank/DDBJ databases">
        <title>Aeoliella straminimaris, a novel planctomycete from sediments.</title>
        <authorList>
            <person name="Vitorino I.R."/>
            <person name="Lage O.M."/>
        </authorList>
    </citation>
    <scope>NUCLEOTIDE SEQUENCE</scope>
    <source>
        <strain evidence="5">ICT_H6.2</strain>
    </source>
</reference>
<dbReference type="Proteomes" id="UP001155241">
    <property type="component" value="Unassembled WGS sequence"/>
</dbReference>
<keyword evidence="3 5" id="KW-0067">ATP-binding</keyword>
<keyword evidence="1" id="KW-0813">Transport</keyword>
<accession>A0A9X2FEW8</accession>
<evidence type="ECO:0000259" key="4">
    <source>
        <dbReference type="PROSITE" id="PS50893"/>
    </source>
</evidence>
<dbReference type="InterPro" id="IPR017871">
    <property type="entry name" value="ABC_transporter-like_CS"/>
</dbReference>
<dbReference type="InterPro" id="IPR003439">
    <property type="entry name" value="ABC_transporter-like_ATP-bd"/>
</dbReference>
<dbReference type="InterPro" id="IPR003593">
    <property type="entry name" value="AAA+_ATPase"/>
</dbReference>
<evidence type="ECO:0000256" key="3">
    <source>
        <dbReference type="ARBA" id="ARBA00022840"/>
    </source>
</evidence>
<dbReference type="GO" id="GO:0016887">
    <property type="term" value="F:ATP hydrolysis activity"/>
    <property type="evidence" value="ECO:0007669"/>
    <property type="project" value="InterPro"/>
</dbReference>
<organism evidence="5 6">
    <name type="scientific">Aeoliella straminimaris</name>
    <dbReference type="NCBI Taxonomy" id="2954799"/>
    <lineage>
        <taxon>Bacteria</taxon>
        <taxon>Pseudomonadati</taxon>
        <taxon>Planctomycetota</taxon>
        <taxon>Planctomycetia</taxon>
        <taxon>Pirellulales</taxon>
        <taxon>Lacipirellulaceae</taxon>
        <taxon>Aeoliella</taxon>
    </lineage>
</organism>
<evidence type="ECO:0000256" key="1">
    <source>
        <dbReference type="ARBA" id="ARBA00022448"/>
    </source>
</evidence>
<dbReference type="InterPro" id="IPR027417">
    <property type="entry name" value="P-loop_NTPase"/>
</dbReference>
<dbReference type="FunFam" id="3.40.50.300:FF:000425">
    <property type="entry name" value="Probable ABC transporter, ATP-binding subunit"/>
    <property type="match status" value="1"/>
</dbReference>
<dbReference type="EMBL" id="JAMXLR010000092">
    <property type="protein sequence ID" value="MCO6047439.1"/>
    <property type="molecule type" value="Genomic_DNA"/>
</dbReference>
<dbReference type="Pfam" id="PF00005">
    <property type="entry name" value="ABC_tran"/>
    <property type="match status" value="1"/>
</dbReference>